<dbReference type="Gene3D" id="1.10.4020.10">
    <property type="entry name" value="DNA breaking-rejoining enzymes"/>
    <property type="match status" value="1"/>
</dbReference>
<dbReference type="EMBL" id="AKHW03000416">
    <property type="protein sequence ID" value="KYO47659.1"/>
    <property type="molecule type" value="Genomic_DNA"/>
</dbReference>
<name>A0A151PF89_ALLMI</name>
<gene>
    <name evidence="3" type="ORF">Y1Q_0019748</name>
</gene>
<protein>
    <recommendedName>
        <fullName evidence="2">SCAN box domain-containing protein</fullName>
    </recommendedName>
</protein>
<dbReference type="PROSITE" id="PS50804">
    <property type="entry name" value="SCAN_BOX"/>
    <property type="match status" value="1"/>
</dbReference>
<dbReference type="Pfam" id="PF02023">
    <property type="entry name" value="SCAN"/>
    <property type="match status" value="1"/>
</dbReference>
<dbReference type="SUPFAM" id="SSF47353">
    <property type="entry name" value="Retrovirus capsid dimerization domain-like"/>
    <property type="match status" value="1"/>
</dbReference>
<sequence>MPRLLLQTTEKWLKPTQVYKAEICDLILLEQFLATLKQTTQNKVSVQSKEDQEAILHHLATSEGSTLKLSRVPACKSFLQKGRETLQPSPEQEGEGERAGPEALNHPSLGSDSLSFLKPVRVAVTYISFLAAEIPGG</sequence>
<feature type="domain" description="SCAN box" evidence="2">
    <location>
        <begin position="5"/>
        <end position="53"/>
    </location>
</feature>
<evidence type="ECO:0000256" key="1">
    <source>
        <dbReference type="SAM" id="MobiDB-lite"/>
    </source>
</evidence>
<proteinExistence type="predicted"/>
<comment type="caution">
    <text evidence="3">The sequence shown here is derived from an EMBL/GenBank/DDBJ whole genome shotgun (WGS) entry which is preliminary data.</text>
</comment>
<keyword evidence="4" id="KW-1185">Reference proteome</keyword>
<accession>A0A151PF89</accession>
<organism evidence="3 4">
    <name type="scientific">Alligator mississippiensis</name>
    <name type="common">American alligator</name>
    <dbReference type="NCBI Taxonomy" id="8496"/>
    <lineage>
        <taxon>Eukaryota</taxon>
        <taxon>Metazoa</taxon>
        <taxon>Chordata</taxon>
        <taxon>Craniata</taxon>
        <taxon>Vertebrata</taxon>
        <taxon>Euteleostomi</taxon>
        <taxon>Archelosauria</taxon>
        <taxon>Archosauria</taxon>
        <taxon>Crocodylia</taxon>
        <taxon>Alligatoridae</taxon>
        <taxon>Alligatorinae</taxon>
        <taxon>Alligator</taxon>
    </lineage>
</organism>
<dbReference type="InterPro" id="IPR003309">
    <property type="entry name" value="SCAN_dom"/>
</dbReference>
<dbReference type="InterPro" id="IPR038269">
    <property type="entry name" value="SCAN_sf"/>
</dbReference>
<evidence type="ECO:0000313" key="3">
    <source>
        <dbReference type="EMBL" id="KYO47659.1"/>
    </source>
</evidence>
<evidence type="ECO:0000313" key="4">
    <source>
        <dbReference type="Proteomes" id="UP000050525"/>
    </source>
</evidence>
<reference evidence="3 4" key="1">
    <citation type="journal article" date="2012" name="Genome Biol.">
        <title>Sequencing three crocodilian genomes to illuminate the evolution of archosaurs and amniotes.</title>
        <authorList>
            <person name="St John J.A."/>
            <person name="Braun E.L."/>
            <person name="Isberg S.R."/>
            <person name="Miles L.G."/>
            <person name="Chong A.Y."/>
            <person name="Gongora J."/>
            <person name="Dalzell P."/>
            <person name="Moran C."/>
            <person name="Bed'hom B."/>
            <person name="Abzhanov A."/>
            <person name="Burgess S.C."/>
            <person name="Cooksey A.M."/>
            <person name="Castoe T.A."/>
            <person name="Crawford N.G."/>
            <person name="Densmore L.D."/>
            <person name="Drew J.C."/>
            <person name="Edwards S.V."/>
            <person name="Faircloth B.C."/>
            <person name="Fujita M.K."/>
            <person name="Greenwold M.J."/>
            <person name="Hoffmann F.G."/>
            <person name="Howard J.M."/>
            <person name="Iguchi T."/>
            <person name="Janes D.E."/>
            <person name="Khan S.Y."/>
            <person name="Kohno S."/>
            <person name="de Koning A.J."/>
            <person name="Lance S.L."/>
            <person name="McCarthy F.M."/>
            <person name="McCormack J.E."/>
            <person name="Merchant M.E."/>
            <person name="Peterson D.G."/>
            <person name="Pollock D.D."/>
            <person name="Pourmand N."/>
            <person name="Raney B.J."/>
            <person name="Roessler K.A."/>
            <person name="Sanford J.R."/>
            <person name="Sawyer R.H."/>
            <person name="Schmidt C.J."/>
            <person name="Triplett E.W."/>
            <person name="Tuberville T.D."/>
            <person name="Venegas-Anaya M."/>
            <person name="Howard J.T."/>
            <person name="Jarvis E.D."/>
            <person name="Guillette L.J.Jr."/>
            <person name="Glenn T.C."/>
            <person name="Green R.E."/>
            <person name="Ray D.A."/>
        </authorList>
    </citation>
    <scope>NUCLEOTIDE SEQUENCE [LARGE SCALE GENOMIC DNA]</scope>
    <source>
        <strain evidence="3">KSC_2009_1</strain>
    </source>
</reference>
<dbReference type="AlphaFoldDB" id="A0A151PF89"/>
<dbReference type="Proteomes" id="UP000050525">
    <property type="component" value="Unassembled WGS sequence"/>
</dbReference>
<feature type="region of interest" description="Disordered" evidence="1">
    <location>
        <begin position="81"/>
        <end position="107"/>
    </location>
</feature>
<evidence type="ECO:0000259" key="2">
    <source>
        <dbReference type="PROSITE" id="PS50804"/>
    </source>
</evidence>